<accession>A0ABX0M9J1</accession>
<evidence type="ECO:0008006" key="3">
    <source>
        <dbReference type="Google" id="ProtNLM"/>
    </source>
</evidence>
<keyword evidence="2" id="KW-1185">Reference proteome</keyword>
<organism evidence="1 2">
    <name type="scientific">Massilia aquatica</name>
    <dbReference type="NCBI Taxonomy" id="2609000"/>
    <lineage>
        <taxon>Bacteria</taxon>
        <taxon>Pseudomonadati</taxon>
        <taxon>Pseudomonadota</taxon>
        <taxon>Betaproteobacteria</taxon>
        <taxon>Burkholderiales</taxon>
        <taxon>Oxalobacteraceae</taxon>
        <taxon>Telluria group</taxon>
        <taxon>Massilia</taxon>
    </lineage>
</organism>
<reference evidence="1 2" key="1">
    <citation type="submission" date="2019-09" db="EMBL/GenBank/DDBJ databases">
        <title>Taxonomy of Antarctic Massilia spp.: description of Massilia rubra sp. nov., Massilia aquatica sp. nov., Massilia mucilaginosa sp. nov., Massilia frigida sp. nov. isolated from streams, lakes and regoliths.</title>
        <authorList>
            <person name="Holochova P."/>
            <person name="Sedlacek I."/>
            <person name="Kralova S."/>
            <person name="Maslanova I."/>
            <person name="Busse H.-J."/>
            <person name="Stankova E."/>
            <person name="Vrbovska V."/>
            <person name="Kovarovic V."/>
            <person name="Bartak M."/>
            <person name="Svec P."/>
            <person name="Pantucek R."/>
        </authorList>
    </citation>
    <scope>NUCLEOTIDE SEQUENCE [LARGE SCALE GENOMIC DNA]</scope>
    <source>
        <strain evidence="1 2">CCM 8693</strain>
    </source>
</reference>
<comment type="caution">
    <text evidence="1">The sequence shown here is derived from an EMBL/GenBank/DDBJ whole genome shotgun (WGS) entry which is preliminary data.</text>
</comment>
<name>A0ABX0M9J1_9BURK</name>
<protein>
    <recommendedName>
        <fullName evidence="3">DUF1444 family protein</fullName>
    </recommendedName>
</protein>
<evidence type="ECO:0000313" key="2">
    <source>
        <dbReference type="Proteomes" id="UP000819052"/>
    </source>
</evidence>
<proteinExistence type="predicted"/>
<dbReference type="RefSeq" id="WP_167079989.1">
    <property type="nucleotide sequence ID" value="NZ_VVIW01000024.1"/>
</dbReference>
<gene>
    <name evidence="1" type="ORF">F1609_27280</name>
</gene>
<dbReference type="Proteomes" id="UP000819052">
    <property type="component" value="Unassembled WGS sequence"/>
</dbReference>
<sequence length="403" mass="44511">MGIIDLFSLKPTPAKFATLMSDTIRQQGITEPIRFDQDAFSLVIGSDGSRVINLYNAYNDYCRAAKGDRAQIIAEYATGFAPPTVPTSLADARANLLPILRNRAMPEFMRLDQLAGSDDPGDALAALPFSDDTVLMLAHDGEHALQTLGTATLKEWGVNIEECLPIALDNLRERSVSRFEQVAPGVFVGTWSDSYDTSRLLLPDLVYQLDLGGEPVMMIPTRGCLLATCANNLAGMLAMVDLAQRFGEEEARQVSTLMYRFQNGRPVQYVPDEQVAAALMPLQLKTMAFDYRLQKERIDKFHERKGIDIYVAGCELMRGPDGKLVTMSVWTEDVATLLPKTDMVVLNRLDADGQPLGMVAVHWDELASKTGALVLFDSSYPPRYRTTDFPSTALCDTLVTIEL</sequence>
<dbReference type="EMBL" id="VVIW01000024">
    <property type="protein sequence ID" value="NHZ43841.1"/>
    <property type="molecule type" value="Genomic_DNA"/>
</dbReference>
<evidence type="ECO:0000313" key="1">
    <source>
        <dbReference type="EMBL" id="NHZ43841.1"/>
    </source>
</evidence>